<dbReference type="Proteomes" id="UP001338582">
    <property type="component" value="Chromosome 3"/>
</dbReference>
<dbReference type="Pfam" id="PF04424">
    <property type="entry name" value="MINDY_DUB"/>
    <property type="match status" value="1"/>
</dbReference>
<accession>A0AAX4HB57</accession>
<organism evidence="3 4">
    <name type="scientific">Australozyma saopauloensis</name>
    <dbReference type="NCBI Taxonomy" id="291208"/>
    <lineage>
        <taxon>Eukaryota</taxon>
        <taxon>Fungi</taxon>
        <taxon>Dikarya</taxon>
        <taxon>Ascomycota</taxon>
        <taxon>Saccharomycotina</taxon>
        <taxon>Pichiomycetes</taxon>
        <taxon>Metschnikowiaceae</taxon>
        <taxon>Australozyma</taxon>
    </lineage>
</organism>
<dbReference type="InterPro" id="IPR033979">
    <property type="entry name" value="MINDY_domain"/>
</dbReference>
<dbReference type="KEGG" id="asau:88173951"/>
<feature type="domain" description="MINDY deubiquitinase" evidence="2">
    <location>
        <begin position="5"/>
        <end position="269"/>
    </location>
</feature>
<feature type="compositionally biased region" description="Basic and acidic residues" evidence="1">
    <location>
        <begin position="337"/>
        <end position="346"/>
    </location>
</feature>
<dbReference type="GeneID" id="88173951"/>
<dbReference type="RefSeq" id="XP_062877949.1">
    <property type="nucleotide sequence ID" value="XM_063021879.1"/>
</dbReference>
<evidence type="ECO:0000313" key="4">
    <source>
        <dbReference type="Proteomes" id="UP001338582"/>
    </source>
</evidence>
<evidence type="ECO:0000259" key="2">
    <source>
        <dbReference type="Pfam" id="PF04424"/>
    </source>
</evidence>
<dbReference type="GO" id="GO:0016807">
    <property type="term" value="F:cysteine-type carboxypeptidase activity"/>
    <property type="evidence" value="ECO:0007669"/>
    <property type="project" value="TreeGrafter"/>
</dbReference>
<reference evidence="3 4" key="1">
    <citation type="submission" date="2023-10" db="EMBL/GenBank/DDBJ databases">
        <title>Draft Genome Sequence of Candida saopaulonensis from a very Premature Infant with Sepsis.</title>
        <authorList>
            <person name="Ning Y."/>
            <person name="Dai R."/>
            <person name="Xiao M."/>
            <person name="Xu Y."/>
            <person name="Yan Q."/>
            <person name="Zhang L."/>
        </authorList>
    </citation>
    <scope>NUCLEOTIDE SEQUENCE [LARGE SCALE GENOMIC DNA]</scope>
    <source>
        <strain evidence="3 4">19XY460</strain>
    </source>
</reference>
<gene>
    <name evidence="3" type="ORF">PUMCH_002887</name>
</gene>
<dbReference type="EMBL" id="CP138896">
    <property type="protein sequence ID" value="WPK25567.1"/>
    <property type="molecule type" value="Genomic_DNA"/>
</dbReference>
<dbReference type="AlphaFoldDB" id="A0AAX4HB57"/>
<dbReference type="GO" id="GO:0071108">
    <property type="term" value="P:protein K48-linked deubiquitination"/>
    <property type="evidence" value="ECO:0007669"/>
    <property type="project" value="TreeGrafter"/>
</dbReference>
<evidence type="ECO:0000313" key="3">
    <source>
        <dbReference type="EMBL" id="WPK25567.1"/>
    </source>
</evidence>
<evidence type="ECO:0000256" key="1">
    <source>
        <dbReference type="SAM" id="MobiDB-lite"/>
    </source>
</evidence>
<protein>
    <recommendedName>
        <fullName evidence="2">MINDY deubiquitinase domain-containing protein</fullName>
    </recommendedName>
</protein>
<dbReference type="GO" id="GO:0005829">
    <property type="term" value="C:cytosol"/>
    <property type="evidence" value="ECO:0007669"/>
    <property type="project" value="TreeGrafter"/>
</dbReference>
<name>A0AAX4HB57_9ASCO</name>
<dbReference type="PANTHER" id="PTHR18063:SF6">
    <property type="entry name" value="UBIQUITIN CARBOXYL-TERMINAL HYDROLASE"/>
    <property type="match status" value="1"/>
</dbReference>
<sequence length="354" mass="40112">MSAVTFSIKTICWSQYEQRTPILLQEENGPCPLLAIVNTLLLQADIGARTSEIDNPGLRKVVDKTRDLRNVLLACGDRILLDLVVETLANYLQQNSDLDNKSLAIVVSHLPSLIQGLDVDINLITGTCSTEGLAHMLFQGFGLEFTHGWCREPYLGLSSDAVFEDHQTYDKIQDFLLKDNSGAAFEIREWLEKNSTQLTDYGLQVMDKTLRADLVSVFFRNNHFSTLYKGANHDFYLLITDRDFSAHENYVWQSLNSISGGEDLFFTGDLTPLIEEGLTNERPEDTADRRFAAELQEQEDIAMAKRLQQKYDEPSKNASRARQPSDKHRAQQSSKKLQNDPKEEKKKTKGCMIV</sequence>
<dbReference type="GO" id="GO:1990380">
    <property type="term" value="F:K48-linked deubiquitinase activity"/>
    <property type="evidence" value="ECO:0007669"/>
    <property type="project" value="InterPro"/>
</dbReference>
<dbReference type="PANTHER" id="PTHR18063">
    <property type="entry name" value="NF-E2 INDUCIBLE PROTEIN"/>
    <property type="match status" value="1"/>
</dbReference>
<dbReference type="InterPro" id="IPR007518">
    <property type="entry name" value="MINDY"/>
</dbReference>
<dbReference type="GO" id="GO:0071944">
    <property type="term" value="C:cell periphery"/>
    <property type="evidence" value="ECO:0007669"/>
    <property type="project" value="TreeGrafter"/>
</dbReference>
<keyword evidence="4" id="KW-1185">Reference proteome</keyword>
<proteinExistence type="predicted"/>
<feature type="region of interest" description="Disordered" evidence="1">
    <location>
        <begin position="304"/>
        <end position="354"/>
    </location>
</feature>
<dbReference type="GO" id="GO:0004843">
    <property type="term" value="F:cysteine-type deubiquitinase activity"/>
    <property type="evidence" value="ECO:0007669"/>
    <property type="project" value="InterPro"/>
</dbReference>